<evidence type="ECO:0000256" key="1">
    <source>
        <dbReference type="SAM" id="Phobius"/>
    </source>
</evidence>
<gene>
    <name evidence="2" type="ORF">QG37_06119</name>
</gene>
<keyword evidence="1" id="KW-1133">Transmembrane helix</keyword>
<name>A0A0L0NVG8_CANAR</name>
<dbReference type="VEuPathDB" id="FungiDB:QG37_06119"/>
<sequence length="118" mass="13712">MRSAFFKIIPMGYQRDNMSESEIPIFYPADIHHTSFLGVQIFFLFLISSWLPFLSFKTCQFQAALSFNKRYIRSSTDRRTVHEKEKKPDRSKFQVPISSNLISGGCFFAISGKSLENR</sequence>
<proteinExistence type="predicted"/>
<keyword evidence="1" id="KW-0472">Membrane</keyword>
<evidence type="ECO:0000313" key="2">
    <source>
        <dbReference type="EMBL" id="KND97710.1"/>
    </source>
</evidence>
<organism evidence="2 3">
    <name type="scientific">Candidozyma auris</name>
    <name type="common">Yeast</name>
    <name type="synonym">Candida auris</name>
    <dbReference type="NCBI Taxonomy" id="498019"/>
    <lineage>
        <taxon>Eukaryota</taxon>
        <taxon>Fungi</taxon>
        <taxon>Dikarya</taxon>
        <taxon>Ascomycota</taxon>
        <taxon>Saccharomycotina</taxon>
        <taxon>Pichiomycetes</taxon>
        <taxon>Metschnikowiaceae</taxon>
        <taxon>Candidozyma</taxon>
    </lineage>
</organism>
<comment type="caution">
    <text evidence="2">The sequence shown here is derived from an EMBL/GenBank/DDBJ whole genome shotgun (WGS) entry which is preliminary data.</text>
</comment>
<dbReference type="AlphaFoldDB" id="A0A0L0NVG8"/>
<reference evidence="3" key="1">
    <citation type="journal article" date="2015" name="BMC Genomics">
        <title>Draft genome of a commonly misdiagnosed multidrug resistant pathogen Candida auris.</title>
        <authorList>
            <person name="Chatterjee S."/>
            <person name="Alampalli S.V."/>
            <person name="Nageshan R.K."/>
            <person name="Chettiar S.T."/>
            <person name="Joshi S."/>
            <person name="Tatu U.S."/>
        </authorList>
    </citation>
    <scope>NUCLEOTIDE SEQUENCE [LARGE SCALE GENOMIC DNA]</scope>
    <source>
        <strain evidence="3">6684</strain>
    </source>
</reference>
<dbReference type="EMBL" id="LGST01000041">
    <property type="protein sequence ID" value="KND97710.1"/>
    <property type="molecule type" value="Genomic_DNA"/>
</dbReference>
<accession>A0A0L0NVG8</accession>
<protein>
    <submittedName>
        <fullName evidence="2">Uncharacterized protein</fullName>
    </submittedName>
</protein>
<feature type="transmembrane region" description="Helical" evidence="1">
    <location>
        <begin position="36"/>
        <end position="56"/>
    </location>
</feature>
<keyword evidence="1" id="KW-0812">Transmembrane</keyword>
<evidence type="ECO:0000313" key="3">
    <source>
        <dbReference type="Proteomes" id="UP000037122"/>
    </source>
</evidence>
<dbReference type="Proteomes" id="UP000037122">
    <property type="component" value="Unassembled WGS sequence"/>
</dbReference>